<name>A0A6J2X4T9_SITOR</name>
<keyword evidence="1" id="KW-0479">Metal-binding</keyword>
<dbReference type="Proteomes" id="UP000504635">
    <property type="component" value="Unplaced"/>
</dbReference>
<dbReference type="GeneID" id="115874871"/>
<keyword evidence="3" id="KW-1185">Reference proteome</keyword>
<dbReference type="PROSITE" id="PS50157">
    <property type="entry name" value="ZINC_FINGER_C2H2_2"/>
    <property type="match status" value="1"/>
</dbReference>
<reference evidence="4" key="1">
    <citation type="submission" date="2025-08" db="UniProtKB">
        <authorList>
            <consortium name="RefSeq"/>
        </authorList>
    </citation>
    <scope>IDENTIFICATION</scope>
    <source>
        <tissue evidence="4">Gonads</tissue>
    </source>
</reference>
<dbReference type="InterPro" id="IPR013087">
    <property type="entry name" value="Znf_C2H2_type"/>
</dbReference>
<evidence type="ECO:0000256" key="1">
    <source>
        <dbReference type="PROSITE-ProRule" id="PRU00042"/>
    </source>
</evidence>
<evidence type="ECO:0000313" key="4">
    <source>
        <dbReference type="RefSeq" id="XP_030746025.1"/>
    </source>
</evidence>
<feature type="domain" description="C2H2-type" evidence="2">
    <location>
        <begin position="254"/>
        <end position="276"/>
    </location>
</feature>
<dbReference type="GO" id="GO:0008270">
    <property type="term" value="F:zinc ion binding"/>
    <property type="evidence" value="ECO:0007669"/>
    <property type="project" value="UniProtKB-KW"/>
</dbReference>
<dbReference type="Pfam" id="PF12874">
    <property type="entry name" value="zf-met"/>
    <property type="match status" value="1"/>
</dbReference>
<evidence type="ECO:0000313" key="3">
    <source>
        <dbReference type="Proteomes" id="UP000504635"/>
    </source>
</evidence>
<dbReference type="SMART" id="SM00355">
    <property type="entry name" value="ZnF_C2H2"/>
    <property type="match status" value="4"/>
</dbReference>
<dbReference type="KEGG" id="soy:115874871"/>
<proteinExistence type="predicted"/>
<dbReference type="PROSITE" id="PS00028">
    <property type="entry name" value="ZINC_FINGER_C2H2_1"/>
    <property type="match status" value="2"/>
</dbReference>
<keyword evidence="1" id="KW-0862">Zinc</keyword>
<dbReference type="Gene3D" id="3.30.160.60">
    <property type="entry name" value="Classic Zinc Finger"/>
    <property type="match status" value="1"/>
</dbReference>
<evidence type="ECO:0000259" key="2">
    <source>
        <dbReference type="PROSITE" id="PS50157"/>
    </source>
</evidence>
<organism evidence="3 4">
    <name type="scientific">Sitophilus oryzae</name>
    <name type="common">Rice weevil</name>
    <name type="synonym">Curculio oryzae</name>
    <dbReference type="NCBI Taxonomy" id="7048"/>
    <lineage>
        <taxon>Eukaryota</taxon>
        <taxon>Metazoa</taxon>
        <taxon>Ecdysozoa</taxon>
        <taxon>Arthropoda</taxon>
        <taxon>Hexapoda</taxon>
        <taxon>Insecta</taxon>
        <taxon>Pterygota</taxon>
        <taxon>Neoptera</taxon>
        <taxon>Endopterygota</taxon>
        <taxon>Coleoptera</taxon>
        <taxon>Polyphaga</taxon>
        <taxon>Cucujiformia</taxon>
        <taxon>Curculionidae</taxon>
        <taxon>Dryophthorinae</taxon>
        <taxon>Sitophilus</taxon>
    </lineage>
</organism>
<dbReference type="RefSeq" id="XP_030746025.1">
    <property type="nucleotide sequence ID" value="XM_030890165.1"/>
</dbReference>
<dbReference type="AlphaFoldDB" id="A0A6J2X4T9"/>
<dbReference type="InParanoid" id="A0A6J2X4T9"/>
<dbReference type="OrthoDB" id="654211at2759"/>
<gene>
    <name evidence="4" type="primary">LOC115874871</name>
</gene>
<keyword evidence="1" id="KW-0863">Zinc-finger</keyword>
<sequence>MTVICEICRLKLPTAKILISHYLCNHSKFKLACEILRLSVLKSTPKVLSKQLERKTNTKSNRKRIRRSETLFVNDNIHILYRNNEIIIRDDKSAVDMEFSFEEKSSKSQVQLDNKEVKLTKLDVNSNSSSNNIYNECKSVERFRNTVKLENKKCLEPGLNISSSSISSEDTVRKILPRKRIKKRKDVREKTRHYKINITTLKTNESFNEITGNFYYCTCRDDNKNKVNLNSLKLTSDTESASDNAKTNTYDPKVFCSKCGNGYREERMLLEHMKIHETHCRVCNEIFPTEQLFKQHIENHMFKVFVCHLCNFEFPVKQMLHNHFHHHFEDSVLDTVIDLENDYNLTRCFPTTLNYQTSINDILYYLREGQQGVM</sequence>
<accession>A0A6J2X4T9</accession>
<protein>
    <submittedName>
        <fullName evidence="4">Myoneurin-like isoform X1</fullName>
    </submittedName>
</protein>